<gene>
    <name evidence="1" type="ORF">SAMN02745166_02626</name>
</gene>
<protein>
    <submittedName>
        <fullName evidence="1">Uncharacterized protein</fullName>
    </submittedName>
</protein>
<accession>A0A1T4Y985</accession>
<keyword evidence="2" id="KW-1185">Reference proteome</keyword>
<reference evidence="2" key="1">
    <citation type="submission" date="2017-02" db="EMBL/GenBank/DDBJ databases">
        <authorList>
            <person name="Varghese N."/>
            <person name="Submissions S."/>
        </authorList>
    </citation>
    <scope>NUCLEOTIDE SEQUENCE [LARGE SCALE GENOMIC DNA]</scope>
    <source>
        <strain evidence="2">ATCC 700200</strain>
    </source>
</reference>
<evidence type="ECO:0000313" key="2">
    <source>
        <dbReference type="Proteomes" id="UP000190774"/>
    </source>
</evidence>
<organism evidence="1 2">
    <name type="scientific">Prosthecobacter debontii</name>
    <dbReference type="NCBI Taxonomy" id="48467"/>
    <lineage>
        <taxon>Bacteria</taxon>
        <taxon>Pseudomonadati</taxon>
        <taxon>Verrucomicrobiota</taxon>
        <taxon>Verrucomicrobiia</taxon>
        <taxon>Verrucomicrobiales</taxon>
        <taxon>Verrucomicrobiaceae</taxon>
        <taxon>Prosthecobacter</taxon>
    </lineage>
</organism>
<dbReference type="Proteomes" id="UP000190774">
    <property type="component" value="Unassembled WGS sequence"/>
</dbReference>
<dbReference type="AlphaFoldDB" id="A0A1T4Y985"/>
<evidence type="ECO:0000313" key="1">
    <source>
        <dbReference type="EMBL" id="SKA97835.1"/>
    </source>
</evidence>
<name>A0A1T4Y985_9BACT</name>
<dbReference type="RefSeq" id="WP_078813825.1">
    <property type="nucleotide sequence ID" value="NZ_FUYE01000008.1"/>
</dbReference>
<sequence>MSSVLPIHINWPSAIGNYLLNFSMLDLSVLNFVKRRSPAEETAKLERMHFQDRVKRMRQMVEQAPDLQPQHAQFQILFEQIESLRDLRNLLAHGVLSVDFNISEREKEVRLCLRLPRDIGKPESDVGPGLSFEDLLSQLQPLADLNGELQQLEGGCEVTELSGPTTPQIAVTSYLYRTAHEPTTDS</sequence>
<dbReference type="EMBL" id="FUYE01000008">
    <property type="protein sequence ID" value="SKA97835.1"/>
    <property type="molecule type" value="Genomic_DNA"/>
</dbReference>
<proteinExistence type="predicted"/>